<reference evidence="1 2" key="1">
    <citation type="submission" date="2021-11" db="EMBL/GenBank/DDBJ databases">
        <title>Black yeast isolated from Biological Soil Crust.</title>
        <authorList>
            <person name="Kurbessoian T."/>
        </authorList>
    </citation>
    <scope>NUCLEOTIDE SEQUENCE [LARGE SCALE GENOMIC DNA]</scope>
    <source>
        <strain evidence="1 2">CCFEE 5522</strain>
    </source>
</reference>
<evidence type="ECO:0000313" key="2">
    <source>
        <dbReference type="Proteomes" id="UP001324427"/>
    </source>
</evidence>
<keyword evidence="2" id="KW-1185">Reference proteome</keyword>
<sequence length="261" mass="30105">MASADFSEYDEVIRVNPSQDYEILKRDGYAFISEQKPLAARQYCRDMTLARGRILYQVWDQWTAQTLGYIVPEEILSEAKAYRPGSALNPWPEEPAHTRNLLQHVYERLTIQFERIPHTAAKSVAEEIHHALRRRPMTKRAIEDAVVEHVRLRWTSYEFRVKNMVPSLQRECEVVEMIKPRMREVLRSWLPQYISGEALVELWERHGLLDADADTNGVVEIGGEVAGGETFEDVAFRRPALFYHGGLETPANLVTVLSARL</sequence>
<dbReference type="EMBL" id="JAVFHQ010000075">
    <property type="protein sequence ID" value="KAK4540075.1"/>
    <property type="molecule type" value="Genomic_DNA"/>
</dbReference>
<dbReference type="Proteomes" id="UP001324427">
    <property type="component" value="Unassembled WGS sequence"/>
</dbReference>
<organism evidence="1 2">
    <name type="scientific">Oleoguttula mirabilis</name>
    <dbReference type="NCBI Taxonomy" id="1507867"/>
    <lineage>
        <taxon>Eukaryota</taxon>
        <taxon>Fungi</taxon>
        <taxon>Dikarya</taxon>
        <taxon>Ascomycota</taxon>
        <taxon>Pezizomycotina</taxon>
        <taxon>Dothideomycetes</taxon>
        <taxon>Dothideomycetidae</taxon>
        <taxon>Mycosphaerellales</taxon>
        <taxon>Teratosphaeriaceae</taxon>
        <taxon>Oleoguttula</taxon>
    </lineage>
</organism>
<proteinExistence type="predicted"/>
<dbReference type="AlphaFoldDB" id="A0AAV9J513"/>
<name>A0AAV9J513_9PEZI</name>
<comment type="caution">
    <text evidence="1">The sequence shown here is derived from an EMBL/GenBank/DDBJ whole genome shotgun (WGS) entry which is preliminary data.</text>
</comment>
<protein>
    <submittedName>
        <fullName evidence="1">Uncharacterized protein</fullName>
    </submittedName>
</protein>
<evidence type="ECO:0000313" key="1">
    <source>
        <dbReference type="EMBL" id="KAK4540075.1"/>
    </source>
</evidence>
<accession>A0AAV9J513</accession>
<gene>
    <name evidence="1" type="ORF">LTR36_009816</name>
</gene>